<dbReference type="InterPro" id="IPR051093">
    <property type="entry name" value="Neuroligin/BSAL"/>
</dbReference>
<evidence type="ECO:0000313" key="8">
    <source>
        <dbReference type="EMBL" id="CAH1117824.1"/>
    </source>
</evidence>
<keyword evidence="2 6" id="KW-0732">Signal</keyword>
<dbReference type="Pfam" id="PF00135">
    <property type="entry name" value="COesterase"/>
    <property type="match status" value="1"/>
</dbReference>
<reference evidence="8" key="1">
    <citation type="submission" date="2022-01" db="EMBL/GenBank/DDBJ databases">
        <authorList>
            <person name="King R."/>
        </authorList>
    </citation>
    <scope>NUCLEOTIDE SEQUENCE</scope>
</reference>
<dbReference type="EMBL" id="OU896716">
    <property type="protein sequence ID" value="CAH1117824.1"/>
    <property type="molecule type" value="Genomic_DNA"/>
</dbReference>
<keyword evidence="5" id="KW-1133">Transmembrane helix</keyword>
<keyword evidence="5" id="KW-0472">Membrane</keyword>
<dbReference type="PANTHER" id="PTHR43903">
    <property type="entry name" value="NEUROLIGIN"/>
    <property type="match status" value="1"/>
</dbReference>
<feature type="region of interest" description="Disordered" evidence="4">
    <location>
        <begin position="1057"/>
        <end position="1090"/>
    </location>
</feature>
<feature type="signal peptide" evidence="6">
    <location>
        <begin position="1"/>
        <end position="23"/>
    </location>
</feature>
<feature type="compositionally biased region" description="Polar residues" evidence="4">
    <location>
        <begin position="1209"/>
        <end position="1223"/>
    </location>
</feature>
<keyword evidence="3" id="KW-0325">Glycoprotein</keyword>
<evidence type="ECO:0000256" key="6">
    <source>
        <dbReference type="SAM" id="SignalP"/>
    </source>
</evidence>
<dbReference type="InterPro" id="IPR002018">
    <property type="entry name" value="CarbesteraseB"/>
</dbReference>
<name>A0A9P0D9Z8_PHACE</name>
<feature type="transmembrane region" description="Helical" evidence="5">
    <location>
        <begin position="703"/>
        <end position="724"/>
    </location>
</feature>
<keyword evidence="5" id="KW-0812">Transmembrane</keyword>
<dbReference type="PROSITE" id="PS00941">
    <property type="entry name" value="CARBOXYLESTERASE_B_2"/>
    <property type="match status" value="1"/>
</dbReference>
<dbReference type="InterPro" id="IPR019819">
    <property type="entry name" value="Carboxylesterase_B_CS"/>
</dbReference>
<sequence length="1245" mass="141147">MPYIIKSLTIIMTLFAFTLEGSSDPGQNDYSNPYVKYTNIIHLKQGILQGTVVEPKLGRNVRKQVGVFKGIPYAAPPVGDLRFMYTRGAPSWFDVKVADTFGPVCPQKFPDEKTMSPYRKEYFLRLKQYLMNQSEDCLYLNIYTPISEDETNTRKYPVMVFIHGESFEWNSGNPYDGSTLAAYGNVIVVTINFRLGVLGFLKAGTETQSQSNFGLVDQIAALVWIKDNIAAFRGDINSITLFGHGTGAACVSLLMISPMILKENERLFHRAILMGGTALADWALANNSAQVTYQVAMALNCQIHDDFAKCLRRKRLDEIMAADVITPDYKTRFGPVVDSIVVPSEPEKSMTQYNDLFRRFELIYGVTELESVHLLGPVALTQGLLEKERDQQLRAYFYSRCEVKPELCLQRTLDEYGQSELPQRDSAGGFTGDEPDRASLARNALLDILSDARSVAPVVQTGRYHAALNLQSYFYVFTHRTQSKEYIRDKSYNGEELPYVFGVPLGGPKHHFSDSYTEQEQMFSEIVMMYFSNFAETGNPNVPKRQYFYSMNPAYWLQFDVEWPEFDIEEEWYLNLGIPPQPSQHYRDSKIRYWNEIFPKLTENFSFPIYPSTRPTAETPDFLKSPRKTAPPFLYDHLPNMAIAPSNDKYMNFHKPTRGMSRAVFGTVIKSGERKPDNMVKNVYGTILESTPEEVKQATTMNIVTIVGAVFLMVNLLLLVTLYFKCYRNKKVSSRTGHTTNTNGDEKSRRDDENVLINGCNIMKMMGKSTRSDDTYEAVKNDPRYKLHRQMSGSTIDAHTKVRQWIAQEIIQKYSPRFFRRPAQDDSNSKSKQTMPEDFNVSIKVEGDSTLGRSPTRPVSPCEEKAIPMRTSTITRPKMKVPKVSVAVDATPSGRGNSVLMQKPIELTKSLDYPNTTPDMDTPLRRSFTMEDFSPRVVDFQNDLRKSATNVSCHKSNFQPTIIKIEHSHSKSDPVQDLDYTAMRRLKTFDPNGDINVTCRDENEQTVPLSPEESLNIIKRRNFPKVLPDHPGRENLVNKRRSMPIPGFFMPIPEGSSFSQNNSSMPKSLNKFPPVPPPRSSTLMKQSSNPLPVFISEPTLAEEPEEEPEIVCNNLYVGPLIPKRRDGHQVYGSLKNMIGGSLGKVKHGGQIKHPTLSREMDDDKFIRMNSKLMHQNVIEVCSEQEKTELGVHHELCDVNAKHRVVKKSQIPTLVKTPSASFNKESSSSDSTPSEESDTGTVVKRI</sequence>
<feature type="region of interest" description="Disordered" evidence="4">
    <location>
        <begin position="734"/>
        <end position="753"/>
    </location>
</feature>
<comment type="similarity">
    <text evidence="1">Belongs to the type-B carboxylesterase/lipase family.</text>
</comment>
<gene>
    <name evidence="8" type="ORF">PHAECO_LOCUS2098</name>
</gene>
<dbReference type="Gene3D" id="3.40.50.1820">
    <property type="entry name" value="alpha/beta hydrolase"/>
    <property type="match status" value="1"/>
</dbReference>
<evidence type="ECO:0000256" key="2">
    <source>
        <dbReference type="ARBA" id="ARBA00022729"/>
    </source>
</evidence>
<dbReference type="InterPro" id="IPR029058">
    <property type="entry name" value="AB_hydrolase_fold"/>
</dbReference>
<feature type="domain" description="Carboxylesterase type B" evidence="7">
    <location>
        <begin position="39"/>
        <end position="594"/>
    </location>
</feature>
<feature type="compositionally biased region" description="Polar residues" evidence="4">
    <location>
        <begin position="1080"/>
        <end position="1090"/>
    </location>
</feature>
<organism evidence="8 9">
    <name type="scientific">Phaedon cochleariae</name>
    <name type="common">Mustard beetle</name>
    <dbReference type="NCBI Taxonomy" id="80249"/>
    <lineage>
        <taxon>Eukaryota</taxon>
        <taxon>Metazoa</taxon>
        <taxon>Ecdysozoa</taxon>
        <taxon>Arthropoda</taxon>
        <taxon>Hexapoda</taxon>
        <taxon>Insecta</taxon>
        <taxon>Pterygota</taxon>
        <taxon>Neoptera</taxon>
        <taxon>Endopterygota</taxon>
        <taxon>Coleoptera</taxon>
        <taxon>Polyphaga</taxon>
        <taxon>Cucujiformia</taxon>
        <taxon>Chrysomeloidea</taxon>
        <taxon>Chrysomelidae</taxon>
        <taxon>Chrysomelinae</taxon>
        <taxon>Chrysomelini</taxon>
        <taxon>Phaedon</taxon>
    </lineage>
</organism>
<feature type="region of interest" description="Disordered" evidence="4">
    <location>
        <begin position="1209"/>
        <end position="1245"/>
    </location>
</feature>
<protein>
    <recommendedName>
        <fullName evidence="7">Carboxylesterase type B domain-containing protein</fullName>
    </recommendedName>
</protein>
<dbReference type="SUPFAM" id="SSF53474">
    <property type="entry name" value="alpha/beta-Hydrolases"/>
    <property type="match status" value="1"/>
</dbReference>
<accession>A0A9P0D9Z8</accession>
<evidence type="ECO:0000256" key="3">
    <source>
        <dbReference type="ARBA" id="ARBA00023180"/>
    </source>
</evidence>
<feature type="compositionally biased region" description="Polar residues" evidence="4">
    <location>
        <begin position="1057"/>
        <end position="1067"/>
    </location>
</feature>
<evidence type="ECO:0000256" key="4">
    <source>
        <dbReference type="SAM" id="MobiDB-lite"/>
    </source>
</evidence>
<reference evidence="8" key="2">
    <citation type="submission" date="2022-10" db="EMBL/GenBank/DDBJ databases">
        <authorList>
            <consortium name="ENA_rothamsted_submissions"/>
            <consortium name="culmorum"/>
            <person name="King R."/>
        </authorList>
    </citation>
    <scope>NUCLEOTIDE SEQUENCE</scope>
</reference>
<evidence type="ECO:0000259" key="7">
    <source>
        <dbReference type="Pfam" id="PF00135"/>
    </source>
</evidence>
<feature type="region of interest" description="Disordered" evidence="4">
    <location>
        <begin position="820"/>
        <end position="862"/>
    </location>
</feature>
<proteinExistence type="inferred from homology"/>
<evidence type="ECO:0000256" key="1">
    <source>
        <dbReference type="ARBA" id="ARBA00005964"/>
    </source>
</evidence>
<feature type="chain" id="PRO_5040426410" description="Carboxylesterase type B domain-containing protein" evidence="6">
    <location>
        <begin position="24"/>
        <end position="1245"/>
    </location>
</feature>
<dbReference type="AlphaFoldDB" id="A0A9P0D9Z8"/>
<keyword evidence="9" id="KW-1185">Reference proteome</keyword>
<feature type="compositionally biased region" description="Basic and acidic residues" evidence="4">
    <location>
        <begin position="744"/>
        <end position="753"/>
    </location>
</feature>
<evidence type="ECO:0000256" key="5">
    <source>
        <dbReference type="SAM" id="Phobius"/>
    </source>
</evidence>
<dbReference type="Proteomes" id="UP001153737">
    <property type="component" value="Chromosome 10"/>
</dbReference>
<feature type="compositionally biased region" description="Polar residues" evidence="4">
    <location>
        <begin position="734"/>
        <end position="743"/>
    </location>
</feature>
<evidence type="ECO:0000313" key="9">
    <source>
        <dbReference type="Proteomes" id="UP001153737"/>
    </source>
</evidence>